<accession>A0A0A1FKG5</accession>
<evidence type="ECO:0000256" key="4">
    <source>
        <dbReference type="ARBA" id="ARBA00022519"/>
    </source>
</evidence>
<sequence length="372" mass="42024">MKMKNRAVKNVGYLLVLAPQILLVIGAYTGFFWLSVLFFFVVLPVLRKFVGNDLSEPNRKPSKAVGVFLRAIPRAYVILWAVVLPWCVWFLATHTMSLMDCISFALALWIVSSLNTAIGHELIHARSSFDRRLGAVLIASVGYFHFPEEHLSHHARTGHYYGGDAAVPGTSIYAYAASRYIRSLGYAWEYEIFRLKRTKKSWIANRLFRRAVVPVLIGTIFAIYAGKVGLAIYLFQVFGAAFSVQAITYLQHWGLSEKETPELGDFGFSWEDGCWMQACITLNHAFHGQHHLVISRPYYELGAVKGGLALPASYPVMFVVALVPPFFTRIMKCRLDTWIRDFEIRETLEHQSDCIGTTMLAKALKAGHLTHL</sequence>
<dbReference type="EMBL" id="CP009963">
    <property type="protein sequence ID" value="AIY44205.1"/>
    <property type="molecule type" value="Genomic_DNA"/>
</dbReference>
<keyword evidence="14" id="KW-0614">Plasmid</keyword>
<dbReference type="InterPro" id="IPR005804">
    <property type="entry name" value="FA_desaturase_dom"/>
</dbReference>
<evidence type="ECO:0000256" key="7">
    <source>
        <dbReference type="ARBA" id="ARBA00022989"/>
    </source>
</evidence>
<dbReference type="RefSeq" id="WP_040126128.1">
    <property type="nucleotide sequence ID" value="NZ_CP009963.1"/>
</dbReference>
<dbReference type="GO" id="GO:0006629">
    <property type="term" value="P:lipid metabolic process"/>
    <property type="evidence" value="ECO:0007669"/>
    <property type="project" value="InterPro"/>
</dbReference>
<comment type="subcellular location">
    <subcellularLocation>
        <location evidence="1">Cell inner membrane</location>
        <topology evidence="1">Multi-pass membrane protein</topology>
    </subcellularLocation>
</comment>
<feature type="transmembrane region" description="Helical" evidence="12">
    <location>
        <begin position="71"/>
        <end position="92"/>
    </location>
</feature>
<keyword evidence="3" id="KW-1003">Cell membrane</keyword>
<keyword evidence="8 14" id="KW-0560">Oxidoreductase</keyword>
<evidence type="ECO:0000256" key="11">
    <source>
        <dbReference type="ARBA" id="ARBA00023136"/>
    </source>
</evidence>
<evidence type="ECO:0000256" key="5">
    <source>
        <dbReference type="ARBA" id="ARBA00022692"/>
    </source>
</evidence>
<reference evidence="15" key="1">
    <citation type="journal article" date="2014" name="Soil Biol. Biochem.">
        <title>Structure and function of bacterial communities in ageing soils: Insights from the Mendocino ecological staircase.</title>
        <authorList>
            <person name="Uroz S."/>
            <person name="Tech J.J."/>
            <person name="Sawaya N.A."/>
            <person name="Frey-Klett P."/>
            <person name="Leveau J.H.J."/>
        </authorList>
    </citation>
    <scope>NUCLEOTIDE SEQUENCE [LARGE SCALE GENOMIC DNA]</scope>
    <source>
        <strain evidence="15">Cal35</strain>
        <plasmid evidence="15">unnamed</plasmid>
    </source>
</reference>
<name>A0A0A1FKG5_9BURK</name>
<proteinExistence type="inferred from homology"/>
<evidence type="ECO:0000256" key="3">
    <source>
        <dbReference type="ARBA" id="ARBA00022475"/>
    </source>
</evidence>
<dbReference type="GO" id="GO:0046872">
    <property type="term" value="F:metal ion binding"/>
    <property type="evidence" value="ECO:0007669"/>
    <property type="project" value="UniProtKB-KW"/>
</dbReference>
<evidence type="ECO:0000313" key="14">
    <source>
        <dbReference type="EMBL" id="AIY44205.1"/>
    </source>
</evidence>
<keyword evidence="5 12" id="KW-0812">Transmembrane</keyword>
<evidence type="ECO:0000256" key="1">
    <source>
        <dbReference type="ARBA" id="ARBA00004429"/>
    </source>
</evidence>
<protein>
    <submittedName>
        <fullName evidence="14">Alkane-1 monooxygenase</fullName>
        <ecNumber evidence="14">1.14.15.3</ecNumber>
    </submittedName>
</protein>
<dbReference type="InterPro" id="IPR033885">
    <property type="entry name" value="AlkB/XylM"/>
</dbReference>
<dbReference type="PANTHER" id="PTHR38674">
    <property type="entry name" value="ALKANE 1-MONOOXYGENASE 1"/>
    <property type="match status" value="1"/>
</dbReference>
<dbReference type="GO" id="GO:0004497">
    <property type="term" value="F:monooxygenase activity"/>
    <property type="evidence" value="ECO:0007669"/>
    <property type="project" value="UniProtKB-KW"/>
</dbReference>
<keyword evidence="11 12" id="KW-0472">Membrane</keyword>
<dbReference type="EC" id="1.14.15.3" evidence="14"/>
<evidence type="ECO:0000256" key="10">
    <source>
        <dbReference type="ARBA" id="ARBA00023033"/>
    </source>
</evidence>
<evidence type="ECO:0000256" key="2">
    <source>
        <dbReference type="ARBA" id="ARBA00010823"/>
    </source>
</evidence>
<dbReference type="GO" id="GO:0005886">
    <property type="term" value="C:plasma membrane"/>
    <property type="evidence" value="ECO:0007669"/>
    <property type="project" value="UniProtKB-SubCell"/>
</dbReference>
<evidence type="ECO:0000256" key="8">
    <source>
        <dbReference type="ARBA" id="ARBA00023002"/>
    </source>
</evidence>
<dbReference type="PANTHER" id="PTHR38674:SF1">
    <property type="entry name" value="ALKANE 1-MONOOXYGENASE 1"/>
    <property type="match status" value="1"/>
</dbReference>
<dbReference type="Proteomes" id="UP000030302">
    <property type="component" value="Plasmid unnamed"/>
</dbReference>
<geneLocation type="plasmid" evidence="14 15">
    <name>unnamed</name>
</geneLocation>
<keyword evidence="10 14" id="KW-0503">Monooxygenase</keyword>
<feature type="transmembrane region" description="Helical" evidence="12">
    <location>
        <begin position="207"/>
        <end position="225"/>
    </location>
</feature>
<dbReference type="Pfam" id="PF00487">
    <property type="entry name" value="FA_desaturase"/>
    <property type="match status" value="1"/>
</dbReference>
<dbReference type="AlphaFoldDB" id="A0A0A1FKG5"/>
<comment type="similarity">
    <text evidence="2">Belongs to the fatty acid desaturase type 1 family. AlkB subfamily.</text>
</comment>
<evidence type="ECO:0000256" key="9">
    <source>
        <dbReference type="ARBA" id="ARBA00023004"/>
    </source>
</evidence>
<keyword evidence="15" id="KW-1185">Reference proteome</keyword>
<keyword evidence="4" id="KW-0997">Cell inner membrane</keyword>
<organism evidence="14 15">
    <name type="scientific">Collimonas arenae</name>
    <dbReference type="NCBI Taxonomy" id="279058"/>
    <lineage>
        <taxon>Bacteria</taxon>
        <taxon>Pseudomonadati</taxon>
        <taxon>Pseudomonadota</taxon>
        <taxon>Betaproteobacteria</taxon>
        <taxon>Burkholderiales</taxon>
        <taxon>Oxalobacteraceae</taxon>
        <taxon>Collimonas</taxon>
    </lineage>
</organism>
<evidence type="ECO:0000256" key="12">
    <source>
        <dbReference type="SAM" id="Phobius"/>
    </source>
</evidence>
<gene>
    <name evidence="14" type="ORF">LT85_p026</name>
</gene>
<feature type="transmembrane region" description="Helical" evidence="12">
    <location>
        <begin position="31"/>
        <end position="50"/>
    </location>
</feature>
<evidence type="ECO:0000313" key="15">
    <source>
        <dbReference type="Proteomes" id="UP000030302"/>
    </source>
</evidence>
<keyword evidence="6" id="KW-0479">Metal-binding</keyword>
<evidence type="ECO:0000256" key="6">
    <source>
        <dbReference type="ARBA" id="ARBA00022723"/>
    </source>
</evidence>
<keyword evidence="7 12" id="KW-1133">Transmembrane helix</keyword>
<evidence type="ECO:0000259" key="13">
    <source>
        <dbReference type="Pfam" id="PF00487"/>
    </source>
</evidence>
<dbReference type="KEGG" id="care:LT85_p026"/>
<feature type="domain" description="Fatty acid desaturase" evidence="13">
    <location>
        <begin position="103"/>
        <end position="305"/>
    </location>
</feature>
<keyword evidence="9" id="KW-0408">Iron</keyword>
<dbReference type="HOGENOM" id="CLU_743372_0_0_4"/>